<accession>T0ZYI1</accession>
<comment type="caution">
    <text evidence="1">The sequence shown here is derived from an EMBL/GenBank/DDBJ whole genome shotgun (WGS) entry which is preliminary data.</text>
</comment>
<evidence type="ECO:0008006" key="2">
    <source>
        <dbReference type="Google" id="ProtNLM"/>
    </source>
</evidence>
<dbReference type="EMBL" id="AUZZ01004426">
    <property type="protein sequence ID" value="EQD53276.1"/>
    <property type="molecule type" value="Genomic_DNA"/>
</dbReference>
<gene>
    <name evidence="1" type="ORF">B2A_06279</name>
</gene>
<dbReference type="AlphaFoldDB" id="T0ZYI1"/>
<sequence length="90" mass="9973">MVFTDPNCGKPMVFSETTYTNKLSTDVTGVAATWQQLLPYGFGVMINGTWMHTNSNFNNYDLNANQFALPGVGSSANGTLFYQHGKWQAR</sequence>
<protein>
    <recommendedName>
        <fullName evidence="2">TonB-dependent outer membrane receptor</fullName>
    </recommendedName>
</protein>
<feature type="non-terminal residue" evidence="1">
    <location>
        <position position="90"/>
    </location>
</feature>
<organism evidence="1">
    <name type="scientific">mine drainage metagenome</name>
    <dbReference type="NCBI Taxonomy" id="410659"/>
    <lineage>
        <taxon>unclassified sequences</taxon>
        <taxon>metagenomes</taxon>
        <taxon>ecological metagenomes</taxon>
    </lineage>
</organism>
<reference evidence="1" key="2">
    <citation type="journal article" date="2014" name="ISME J.">
        <title>Microbial stratification in low pH oxic and suboxic macroscopic growths along an acid mine drainage.</title>
        <authorList>
            <person name="Mendez-Garcia C."/>
            <person name="Mesa V."/>
            <person name="Sprenger R.R."/>
            <person name="Richter M."/>
            <person name="Diez M.S."/>
            <person name="Solano J."/>
            <person name="Bargiela R."/>
            <person name="Golyshina O.V."/>
            <person name="Manteca A."/>
            <person name="Ramos J.L."/>
            <person name="Gallego J.R."/>
            <person name="Llorente I."/>
            <person name="Martins Dos Santos V.A."/>
            <person name="Jensen O.N."/>
            <person name="Pelaez A.I."/>
            <person name="Sanchez J."/>
            <person name="Ferrer M."/>
        </authorList>
    </citation>
    <scope>NUCLEOTIDE SEQUENCE</scope>
</reference>
<proteinExistence type="predicted"/>
<name>T0ZYI1_9ZZZZ</name>
<evidence type="ECO:0000313" key="1">
    <source>
        <dbReference type="EMBL" id="EQD53276.1"/>
    </source>
</evidence>
<reference evidence="1" key="1">
    <citation type="submission" date="2013-08" db="EMBL/GenBank/DDBJ databases">
        <authorList>
            <person name="Mendez C."/>
            <person name="Richter M."/>
            <person name="Ferrer M."/>
            <person name="Sanchez J."/>
        </authorList>
    </citation>
    <scope>NUCLEOTIDE SEQUENCE</scope>
</reference>